<dbReference type="AlphaFoldDB" id="A0A6I2MHN2"/>
<keyword evidence="3" id="KW-1185">Reference proteome</keyword>
<dbReference type="PANTHER" id="PTHR43346">
    <property type="entry name" value="LIGAND BINDING DOMAIN PROTEIN, PUTATIVE (AFU_ORTHOLOGUE AFUA_6G14370)-RELATED"/>
    <property type="match status" value="1"/>
</dbReference>
<feature type="domain" description="Cupin type-2" evidence="1">
    <location>
        <begin position="96"/>
        <end position="171"/>
    </location>
</feature>
<evidence type="ECO:0000313" key="3">
    <source>
        <dbReference type="Proteomes" id="UP000441585"/>
    </source>
</evidence>
<proteinExistence type="predicted"/>
<protein>
    <submittedName>
        <fullName evidence="2">Cupin domain-containing protein</fullName>
    </submittedName>
</protein>
<dbReference type="InterPro" id="IPR011051">
    <property type="entry name" value="RmlC_Cupin_sf"/>
</dbReference>
<evidence type="ECO:0000259" key="1">
    <source>
        <dbReference type="Pfam" id="PF07883"/>
    </source>
</evidence>
<dbReference type="Proteomes" id="UP000441585">
    <property type="component" value="Unassembled WGS sequence"/>
</dbReference>
<evidence type="ECO:0000313" key="2">
    <source>
        <dbReference type="EMBL" id="MRX56637.1"/>
    </source>
</evidence>
<dbReference type="SUPFAM" id="SSF51182">
    <property type="entry name" value="RmlC-like cupins"/>
    <property type="match status" value="1"/>
</dbReference>
<dbReference type="InterPro" id="IPR014710">
    <property type="entry name" value="RmlC-like_jellyroll"/>
</dbReference>
<name>A0A6I2MHN2_9BACI</name>
<comment type="caution">
    <text evidence="2">The sequence shown here is derived from an EMBL/GenBank/DDBJ whole genome shotgun (WGS) entry which is preliminary data.</text>
</comment>
<dbReference type="Gene3D" id="2.60.120.10">
    <property type="entry name" value="Jelly Rolls"/>
    <property type="match status" value="1"/>
</dbReference>
<dbReference type="CDD" id="cd02223">
    <property type="entry name" value="cupin_Bh2720-like"/>
    <property type="match status" value="1"/>
</dbReference>
<reference evidence="2 3" key="1">
    <citation type="submission" date="2019-11" db="EMBL/GenBank/DDBJ databases">
        <title>Bacillus idriensis genome.</title>
        <authorList>
            <person name="Konopka E.N."/>
            <person name="Newman J.D."/>
        </authorList>
    </citation>
    <scope>NUCLEOTIDE SEQUENCE [LARGE SCALE GENOMIC DNA]</scope>
    <source>
        <strain evidence="2 3">DSM 19097</strain>
    </source>
</reference>
<dbReference type="PANTHER" id="PTHR43346:SF1">
    <property type="entry name" value="QUERCETIN 2,3-DIOXYGENASE-RELATED"/>
    <property type="match status" value="1"/>
</dbReference>
<dbReference type="InterPro" id="IPR013096">
    <property type="entry name" value="Cupin_2"/>
</dbReference>
<organism evidence="2 3">
    <name type="scientific">Metabacillus idriensis</name>
    <dbReference type="NCBI Taxonomy" id="324768"/>
    <lineage>
        <taxon>Bacteria</taxon>
        <taxon>Bacillati</taxon>
        <taxon>Bacillota</taxon>
        <taxon>Bacilli</taxon>
        <taxon>Bacillales</taxon>
        <taxon>Bacillaceae</taxon>
        <taxon>Metabacillus</taxon>
    </lineage>
</organism>
<dbReference type="Pfam" id="PF07883">
    <property type="entry name" value="Cupin_2"/>
    <property type="match status" value="1"/>
</dbReference>
<dbReference type="InterPro" id="IPR052538">
    <property type="entry name" value="Flavonoid_dioxygenase-like"/>
</dbReference>
<dbReference type="EMBL" id="WKKF01000015">
    <property type="protein sequence ID" value="MRX56637.1"/>
    <property type="molecule type" value="Genomic_DNA"/>
</dbReference>
<gene>
    <name evidence="2" type="ORF">GJU41_22075</name>
</gene>
<accession>A0A6I2MHN2</accession>
<sequence>MHYAPYMYSYQYPYQYPYYVNGPMNNYGRKSVYWAYPNEIMHANSFDSIRSSGGAGNILLTDYGPNPFTVNINEATKQNNTYRTALWTGTHLQVTLMSLNAGEDIGLEMHPDVDQFLRIEQGQGIVQMGKSKNDLNFKRNVYDDDAIFIPAGTWHNLTNTGNVPLKLYSIYAPPNHPFGTVHVTKADAVAAEEGSGHSNGNTAVFGRTPDEWVQYTEFLVNEGLEDVKRGINATHILQEFILMGVLVGKGYSPEKAYETVEEWERTGESKLLQQSKKM</sequence>